<dbReference type="HAMAP" id="MF_01033">
    <property type="entry name" value="LeuB_type1"/>
    <property type="match status" value="1"/>
</dbReference>
<dbReference type="GO" id="GO:0000287">
    <property type="term" value="F:magnesium ion binding"/>
    <property type="evidence" value="ECO:0007669"/>
    <property type="project" value="InterPro"/>
</dbReference>
<evidence type="ECO:0000313" key="17">
    <source>
        <dbReference type="EMBL" id="KAH0460708.1"/>
    </source>
</evidence>
<comment type="pathway">
    <text evidence="3 15">Amino-acid biosynthesis; L-leucine biosynthesis; L-leucine from 3-methyl-2-oxobutanoate: step 3/4.</text>
</comment>
<dbReference type="NCBIfam" id="TIGR00169">
    <property type="entry name" value="leuB"/>
    <property type="match status" value="1"/>
</dbReference>
<evidence type="ECO:0000256" key="15">
    <source>
        <dbReference type="RuleBase" id="RU004445"/>
    </source>
</evidence>
<evidence type="ECO:0000313" key="18">
    <source>
        <dbReference type="Proteomes" id="UP000775213"/>
    </source>
</evidence>
<dbReference type="PROSITE" id="PS00470">
    <property type="entry name" value="IDH_IMDH"/>
    <property type="match status" value="1"/>
</dbReference>
<evidence type="ECO:0000259" key="16">
    <source>
        <dbReference type="SMART" id="SM01329"/>
    </source>
</evidence>
<dbReference type="InterPro" id="IPR019818">
    <property type="entry name" value="IsoCit/isopropylmalate_DH_CS"/>
</dbReference>
<evidence type="ECO:0000256" key="12">
    <source>
        <dbReference type="ARBA" id="ARBA00023027"/>
    </source>
</evidence>
<evidence type="ECO:0000256" key="2">
    <source>
        <dbReference type="ARBA" id="ARBA00001936"/>
    </source>
</evidence>
<reference evidence="17 18" key="1">
    <citation type="journal article" date="2021" name="Hortic Res">
        <title>Chromosome-scale assembly of the Dendrobium chrysotoxum genome enhances the understanding of orchid evolution.</title>
        <authorList>
            <person name="Zhang Y."/>
            <person name="Zhang G.Q."/>
            <person name="Zhang D."/>
            <person name="Liu X.D."/>
            <person name="Xu X.Y."/>
            <person name="Sun W.H."/>
            <person name="Yu X."/>
            <person name="Zhu X."/>
            <person name="Wang Z.W."/>
            <person name="Zhao X."/>
            <person name="Zhong W.Y."/>
            <person name="Chen H."/>
            <person name="Yin W.L."/>
            <person name="Huang T."/>
            <person name="Niu S.C."/>
            <person name="Liu Z.J."/>
        </authorList>
    </citation>
    <scope>NUCLEOTIDE SEQUENCE [LARGE SCALE GENOMIC DNA]</scope>
    <source>
        <strain evidence="17">Lindl</strain>
    </source>
</reference>
<comment type="caution">
    <text evidence="17">The sequence shown here is derived from an EMBL/GenBank/DDBJ whole genome shotgun (WGS) entry which is preliminary data.</text>
</comment>
<feature type="domain" description="Isopropylmalate dehydrogenase-like" evidence="16">
    <location>
        <begin position="44"/>
        <end position="406"/>
    </location>
</feature>
<dbReference type="PANTHER" id="PTHR42979">
    <property type="entry name" value="3-ISOPROPYLMALATE DEHYDROGENASE"/>
    <property type="match status" value="1"/>
</dbReference>
<name>A0AAV7GYH8_DENCH</name>
<dbReference type="GO" id="GO:0009098">
    <property type="term" value="P:L-leucine biosynthetic process"/>
    <property type="evidence" value="ECO:0007669"/>
    <property type="project" value="UniProtKB-KW"/>
</dbReference>
<dbReference type="EMBL" id="JAGFBR010000010">
    <property type="protein sequence ID" value="KAH0460708.1"/>
    <property type="molecule type" value="Genomic_DNA"/>
</dbReference>
<comment type="similarity">
    <text evidence="4">Belongs to the isocitrate and isopropylmalate dehydrogenases family.</text>
</comment>
<dbReference type="Proteomes" id="UP000775213">
    <property type="component" value="Unassembled WGS sequence"/>
</dbReference>
<evidence type="ECO:0000256" key="1">
    <source>
        <dbReference type="ARBA" id="ARBA00000624"/>
    </source>
</evidence>
<comment type="function">
    <text evidence="15">Catalyzes the oxidation of 3-carboxy-2-hydroxy-4-methylpentanoate (3-isopropylmalate) to 3-carboxy-4-methyl-2-oxopentanoate. The product decarboxylates to 4-methyl-2 oxopentanoate.</text>
</comment>
<dbReference type="InterPro" id="IPR024084">
    <property type="entry name" value="IsoPropMal-DH-like_dom"/>
</dbReference>
<dbReference type="InterPro" id="IPR004429">
    <property type="entry name" value="Isopropylmalate_DH"/>
</dbReference>
<dbReference type="PANTHER" id="PTHR42979:SF1">
    <property type="entry name" value="3-ISOPROPYLMALATE DEHYDROGENASE"/>
    <property type="match status" value="1"/>
</dbReference>
<evidence type="ECO:0000256" key="3">
    <source>
        <dbReference type="ARBA" id="ARBA00004762"/>
    </source>
</evidence>
<accession>A0AAV7GYH8</accession>
<dbReference type="Pfam" id="PF00180">
    <property type="entry name" value="Iso_dh"/>
    <property type="match status" value="1"/>
</dbReference>
<dbReference type="EC" id="1.1.1.85" evidence="6 15"/>
<dbReference type="GO" id="GO:0051287">
    <property type="term" value="F:NAD binding"/>
    <property type="evidence" value="ECO:0007669"/>
    <property type="project" value="InterPro"/>
</dbReference>
<keyword evidence="8" id="KW-0028">Amino-acid biosynthesis</keyword>
<keyword evidence="7 15" id="KW-0432">Leucine biosynthesis</keyword>
<evidence type="ECO:0000256" key="11">
    <source>
        <dbReference type="ARBA" id="ARBA00023002"/>
    </source>
</evidence>
<keyword evidence="18" id="KW-1185">Reference proteome</keyword>
<dbReference type="AlphaFoldDB" id="A0AAV7GYH8"/>
<protein>
    <recommendedName>
        <fullName evidence="6 15">3-isopropylmalate dehydrogenase</fullName>
        <ecNumber evidence="6 15">1.1.1.85</ecNumber>
    </recommendedName>
</protein>
<evidence type="ECO:0000256" key="4">
    <source>
        <dbReference type="ARBA" id="ARBA00007769"/>
    </source>
</evidence>
<dbReference type="GO" id="GO:0003862">
    <property type="term" value="F:3-isopropylmalate dehydrogenase activity"/>
    <property type="evidence" value="ECO:0007669"/>
    <property type="project" value="UniProtKB-EC"/>
</dbReference>
<organism evidence="17 18">
    <name type="scientific">Dendrobium chrysotoxum</name>
    <name type="common">Orchid</name>
    <dbReference type="NCBI Taxonomy" id="161865"/>
    <lineage>
        <taxon>Eukaryota</taxon>
        <taxon>Viridiplantae</taxon>
        <taxon>Streptophyta</taxon>
        <taxon>Embryophyta</taxon>
        <taxon>Tracheophyta</taxon>
        <taxon>Spermatophyta</taxon>
        <taxon>Magnoliopsida</taxon>
        <taxon>Liliopsida</taxon>
        <taxon>Asparagales</taxon>
        <taxon>Orchidaceae</taxon>
        <taxon>Epidendroideae</taxon>
        <taxon>Malaxideae</taxon>
        <taxon>Dendrobiinae</taxon>
        <taxon>Dendrobium</taxon>
    </lineage>
</organism>
<proteinExistence type="inferred from homology"/>
<keyword evidence="10" id="KW-0460">Magnesium</keyword>
<evidence type="ECO:0000256" key="7">
    <source>
        <dbReference type="ARBA" id="ARBA00022430"/>
    </source>
</evidence>
<evidence type="ECO:0000256" key="13">
    <source>
        <dbReference type="ARBA" id="ARBA00023211"/>
    </source>
</evidence>
<sequence length="420" mass="45065">MAAIHSKPQLIKTLGSVPSRFGATRKPTSLRCSAARPLHPRSYSITLLPGDGIGPEVVSVAKDILSFLILWSAPENLRSFACVSAGIEFCYNEMPMGGAAIDAVGVPLPEETLAAAKQSDAVLLGAIGGYKWDGNEKLLKPETGLLQLRAGLGVFANLRPATVWPQLVDSSTLKKEVAEGVDLIVIRELTGGIYFGEPRGFGTNDKGEDFGFNTEIYSTFEIDRIARVAFEVARKRQSKLCSVDKANVLEASMLWRRRVNEIASEYSDVQLSHMYVDNAAMQLIRDPRQFDTIVTNNIFGDILSDEASIITGSIGMLPSASISGSGPGLFEPIHGSAPDIAGQDKANPLATVLSAAMLLRYGLGEENAARRIEAAVIETLNKGFRTSDIHSSGMVLVGSKRMGEEVLKSVDSQKPIAAIS</sequence>
<evidence type="ECO:0000256" key="10">
    <source>
        <dbReference type="ARBA" id="ARBA00022842"/>
    </source>
</evidence>
<keyword evidence="11" id="KW-0560">Oxidoreductase</keyword>
<keyword evidence="14 15" id="KW-0100">Branched-chain amino acid biosynthesis</keyword>
<comment type="cofactor">
    <cofactor evidence="15">
        <name>Mg(2+)</name>
        <dbReference type="ChEBI" id="CHEBI:18420"/>
    </cofactor>
    <cofactor evidence="15">
        <name>Mn(2+)</name>
        <dbReference type="ChEBI" id="CHEBI:29035"/>
    </cofactor>
    <text evidence="15">Binds 1 Mg(2+) or Mn(2+) ion per subunit.</text>
</comment>
<gene>
    <name evidence="17" type="ORF">IEQ34_011371</name>
</gene>
<comment type="subunit">
    <text evidence="5 15">Homodimer.</text>
</comment>
<dbReference type="Gene3D" id="3.40.718.10">
    <property type="entry name" value="Isopropylmalate Dehydrogenase"/>
    <property type="match status" value="1"/>
</dbReference>
<dbReference type="SUPFAM" id="SSF53659">
    <property type="entry name" value="Isocitrate/Isopropylmalate dehydrogenase-like"/>
    <property type="match status" value="1"/>
</dbReference>
<evidence type="ECO:0000256" key="8">
    <source>
        <dbReference type="ARBA" id="ARBA00022605"/>
    </source>
</evidence>
<keyword evidence="9 15" id="KW-0479">Metal-binding</keyword>
<evidence type="ECO:0000256" key="9">
    <source>
        <dbReference type="ARBA" id="ARBA00022723"/>
    </source>
</evidence>
<keyword evidence="12 15" id="KW-0520">NAD</keyword>
<dbReference type="FunFam" id="3.40.718.10:FF:000004">
    <property type="entry name" value="3-isopropylmalate dehydrogenase"/>
    <property type="match status" value="1"/>
</dbReference>
<comment type="catalytic activity">
    <reaction evidence="1 15">
        <text>(2R,3S)-3-isopropylmalate + NAD(+) = 4-methyl-2-oxopentanoate + CO2 + NADH</text>
        <dbReference type="Rhea" id="RHEA:32271"/>
        <dbReference type="ChEBI" id="CHEBI:16526"/>
        <dbReference type="ChEBI" id="CHEBI:17865"/>
        <dbReference type="ChEBI" id="CHEBI:35121"/>
        <dbReference type="ChEBI" id="CHEBI:57540"/>
        <dbReference type="ChEBI" id="CHEBI:57945"/>
        <dbReference type="EC" id="1.1.1.85"/>
    </reaction>
</comment>
<evidence type="ECO:0000256" key="14">
    <source>
        <dbReference type="ARBA" id="ARBA00023304"/>
    </source>
</evidence>
<keyword evidence="13" id="KW-0464">Manganese</keyword>
<evidence type="ECO:0000256" key="6">
    <source>
        <dbReference type="ARBA" id="ARBA00013101"/>
    </source>
</evidence>
<comment type="cofactor">
    <cofactor evidence="2">
        <name>Mn(2+)</name>
        <dbReference type="ChEBI" id="CHEBI:29035"/>
    </cofactor>
</comment>
<evidence type="ECO:0000256" key="5">
    <source>
        <dbReference type="ARBA" id="ARBA00011738"/>
    </source>
</evidence>
<dbReference type="SMART" id="SM01329">
    <property type="entry name" value="Iso_dh"/>
    <property type="match status" value="1"/>
</dbReference>